<dbReference type="OrthoDB" id="5430844at2"/>
<dbReference type="Proteomes" id="UP000184447">
    <property type="component" value="Unassembled WGS sequence"/>
</dbReference>
<accession>A0A1M5X617</accession>
<dbReference type="InterPro" id="IPR027417">
    <property type="entry name" value="P-loop_NTPase"/>
</dbReference>
<dbReference type="STRING" id="1121316.SAMN02745207_03376"/>
<organism evidence="1 2">
    <name type="scientific">Clostridium grantii DSM 8605</name>
    <dbReference type="NCBI Taxonomy" id="1121316"/>
    <lineage>
        <taxon>Bacteria</taxon>
        <taxon>Bacillati</taxon>
        <taxon>Bacillota</taxon>
        <taxon>Clostridia</taxon>
        <taxon>Eubacteriales</taxon>
        <taxon>Clostridiaceae</taxon>
        <taxon>Clostridium</taxon>
    </lineage>
</organism>
<dbReference type="EMBL" id="FQXM01000024">
    <property type="protein sequence ID" value="SHH95251.1"/>
    <property type="molecule type" value="Genomic_DNA"/>
</dbReference>
<protein>
    <recommendedName>
        <fullName evidence="3">HPr Serine kinase C-terminal domain-containing protein</fullName>
    </recommendedName>
</protein>
<dbReference type="SUPFAM" id="SSF53795">
    <property type="entry name" value="PEP carboxykinase-like"/>
    <property type="match status" value="1"/>
</dbReference>
<keyword evidence="2" id="KW-1185">Reference proteome</keyword>
<sequence>MNLKDGNINVYNYKAYGLNIQSEIMLPELLLSDNNQYIDVNILYGVLPQEISKEIDNGKHFEFGKEKMWFCINNIAKYYISNGNTIIVEPFENANQHNVKAFLLGSAFGMLLIQRNTIAIHGGTIVIDGQALVITGNQGAGKSTLTSAFRDKGYSFMSDDVSVLGKRKDLTHIIYPGYPQQKLCRDAMEKMNYHLKDFKRIDEGRDKYAIPVHKNFIKHTVSLGAICEITIGEKEYVEIEEITGTEKLKLLLKNIYRVEVTQYTGINIDYMKNCIYIAKEIPFFKIKRPKDKFSVEDQITVIEKALIEKNNVIEMVQR</sequence>
<gene>
    <name evidence="1" type="ORF">SAMN02745207_03376</name>
</gene>
<proteinExistence type="predicted"/>
<dbReference type="AlphaFoldDB" id="A0A1M5X617"/>
<evidence type="ECO:0008006" key="3">
    <source>
        <dbReference type="Google" id="ProtNLM"/>
    </source>
</evidence>
<reference evidence="1 2" key="1">
    <citation type="submission" date="2016-11" db="EMBL/GenBank/DDBJ databases">
        <authorList>
            <person name="Jaros S."/>
            <person name="Januszkiewicz K."/>
            <person name="Wedrychowicz H."/>
        </authorList>
    </citation>
    <scope>NUCLEOTIDE SEQUENCE [LARGE SCALE GENOMIC DNA]</scope>
    <source>
        <strain evidence="1 2">DSM 8605</strain>
    </source>
</reference>
<name>A0A1M5X617_9CLOT</name>
<dbReference type="RefSeq" id="WP_073339794.1">
    <property type="nucleotide sequence ID" value="NZ_FQXM01000024.1"/>
</dbReference>
<evidence type="ECO:0000313" key="1">
    <source>
        <dbReference type="EMBL" id="SHH95251.1"/>
    </source>
</evidence>
<dbReference type="Gene3D" id="3.40.50.300">
    <property type="entry name" value="P-loop containing nucleotide triphosphate hydrolases"/>
    <property type="match status" value="1"/>
</dbReference>
<evidence type="ECO:0000313" key="2">
    <source>
        <dbReference type="Proteomes" id="UP000184447"/>
    </source>
</evidence>